<dbReference type="PROSITE" id="PS50011">
    <property type="entry name" value="PROTEIN_KINASE_DOM"/>
    <property type="match status" value="1"/>
</dbReference>
<gene>
    <name evidence="7" type="ORF">MNBD_PLANCTO02-105</name>
</gene>
<dbReference type="GO" id="GO:0005524">
    <property type="term" value="F:ATP binding"/>
    <property type="evidence" value="ECO:0007669"/>
    <property type="project" value="UniProtKB-KW"/>
</dbReference>
<sequence>MFFYSSPENVGDVTPFTICHYRFIPVLFMLSSEFSEENEPSSVQTGSSVDVHSSEVSSQALCPAAAIDPEEIQDDYRASLRELLRYRLRMAVTLLLTAFALSMLRTLLVTKFREPLSGQTFLQQTDSLIIWWAYFFVVLFLGGMTALLFSKKHLRLGALRFLELMIYGVPALFLTWVQYGSVAGKTSAELIDIARAFPAQTVIPWLILIQLYGIFIPNRLKRAIVVIAIAAIIPILSTVAIGFQHSEIAQVLYRGGLSAMVLWMTLGAVAAIYGSNRLGHLRRENFAAKQIGAYNLNQKIGSGGMGDVYLAEHHLLKRPCAIKLIQTDLQSEGKAISRFESEVQATAQLTHPNTIAIYDYGHTEEGIFYYAMEYLPGLTLQEMVDSYGALPPDRLVHLLVQVCGALREAHSFGMIHRDIKPGNIIAAERGGLQDVAKLLDFGLVKSIHSNKQDNAENSIDGAIVGSPHYAAPEVTMGEQPDERTDIYSLGATAFFLLTGQPLFPGNKAIQVLFAHVNDTPPSPRTLNADIPADLEAVILKAIEKKPEDRYGSVVEFAEALDNVACRLCWTQQKASTWWEEKCTSRKNLLEDRRTPALEETVFMRPQVEEAV</sequence>
<reference evidence="7" key="1">
    <citation type="submission" date="2018-06" db="EMBL/GenBank/DDBJ databases">
        <authorList>
            <person name="Zhirakovskaya E."/>
        </authorList>
    </citation>
    <scope>NUCLEOTIDE SEQUENCE</scope>
</reference>
<keyword evidence="2" id="KW-0547">Nucleotide-binding</keyword>
<evidence type="ECO:0000256" key="3">
    <source>
        <dbReference type="ARBA" id="ARBA00022777"/>
    </source>
</evidence>
<feature type="transmembrane region" description="Helical" evidence="5">
    <location>
        <begin position="199"/>
        <end position="216"/>
    </location>
</feature>
<keyword evidence="5" id="KW-1133">Transmembrane helix</keyword>
<dbReference type="InterPro" id="IPR017441">
    <property type="entry name" value="Protein_kinase_ATP_BS"/>
</dbReference>
<dbReference type="PANTHER" id="PTHR43289:SF6">
    <property type="entry name" value="SERINE_THREONINE-PROTEIN KINASE NEKL-3"/>
    <property type="match status" value="1"/>
</dbReference>
<organism evidence="7">
    <name type="scientific">hydrothermal vent metagenome</name>
    <dbReference type="NCBI Taxonomy" id="652676"/>
    <lineage>
        <taxon>unclassified sequences</taxon>
        <taxon>metagenomes</taxon>
        <taxon>ecological metagenomes</taxon>
    </lineage>
</organism>
<dbReference type="Pfam" id="PF00069">
    <property type="entry name" value="Pkinase"/>
    <property type="match status" value="1"/>
</dbReference>
<dbReference type="InterPro" id="IPR011009">
    <property type="entry name" value="Kinase-like_dom_sf"/>
</dbReference>
<protein>
    <submittedName>
        <fullName evidence="7">Serine/threonine kinase</fullName>
    </submittedName>
</protein>
<keyword evidence="5" id="KW-0472">Membrane</keyword>
<feature type="transmembrane region" description="Helical" evidence="5">
    <location>
        <begin position="251"/>
        <end position="273"/>
    </location>
</feature>
<keyword evidence="4" id="KW-0067">ATP-binding</keyword>
<evidence type="ECO:0000259" key="6">
    <source>
        <dbReference type="PROSITE" id="PS50011"/>
    </source>
</evidence>
<evidence type="ECO:0000256" key="1">
    <source>
        <dbReference type="ARBA" id="ARBA00022679"/>
    </source>
</evidence>
<feature type="transmembrane region" description="Helical" evidence="5">
    <location>
        <begin position="128"/>
        <end position="149"/>
    </location>
</feature>
<feature type="domain" description="Protein kinase" evidence="6">
    <location>
        <begin position="294"/>
        <end position="561"/>
    </location>
</feature>
<dbReference type="SMART" id="SM00220">
    <property type="entry name" value="S_TKc"/>
    <property type="match status" value="1"/>
</dbReference>
<dbReference type="AlphaFoldDB" id="A0A3B1DML7"/>
<name>A0A3B1DML7_9ZZZZ</name>
<dbReference type="EMBL" id="UOGL01000037">
    <property type="protein sequence ID" value="VAX36180.1"/>
    <property type="molecule type" value="Genomic_DNA"/>
</dbReference>
<evidence type="ECO:0000256" key="2">
    <source>
        <dbReference type="ARBA" id="ARBA00022741"/>
    </source>
</evidence>
<accession>A0A3B1DML7</accession>
<dbReference type="SUPFAM" id="SSF56112">
    <property type="entry name" value="Protein kinase-like (PK-like)"/>
    <property type="match status" value="1"/>
</dbReference>
<dbReference type="PROSITE" id="PS00107">
    <property type="entry name" value="PROTEIN_KINASE_ATP"/>
    <property type="match status" value="1"/>
</dbReference>
<evidence type="ECO:0000256" key="4">
    <source>
        <dbReference type="ARBA" id="ARBA00022840"/>
    </source>
</evidence>
<dbReference type="Gene3D" id="1.10.510.10">
    <property type="entry name" value="Transferase(Phosphotransferase) domain 1"/>
    <property type="match status" value="1"/>
</dbReference>
<dbReference type="CDD" id="cd14014">
    <property type="entry name" value="STKc_PknB_like"/>
    <property type="match status" value="1"/>
</dbReference>
<dbReference type="GO" id="GO:0004674">
    <property type="term" value="F:protein serine/threonine kinase activity"/>
    <property type="evidence" value="ECO:0007669"/>
    <property type="project" value="TreeGrafter"/>
</dbReference>
<evidence type="ECO:0000313" key="7">
    <source>
        <dbReference type="EMBL" id="VAX36180.1"/>
    </source>
</evidence>
<feature type="transmembrane region" description="Helical" evidence="5">
    <location>
        <begin position="86"/>
        <end position="108"/>
    </location>
</feature>
<keyword evidence="1" id="KW-0808">Transferase</keyword>
<dbReference type="Gene3D" id="3.30.200.20">
    <property type="entry name" value="Phosphorylase Kinase, domain 1"/>
    <property type="match status" value="1"/>
</dbReference>
<proteinExistence type="predicted"/>
<keyword evidence="5" id="KW-0812">Transmembrane</keyword>
<feature type="transmembrane region" description="Helical" evidence="5">
    <location>
        <begin position="161"/>
        <end position="179"/>
    </location>
</feature>
<feature type="transmembrane region" description="Helical" evidence="5">
    <location>
        <begin position="223"/>
        <end position="245"/>
    </location>
</feature>
<evidence type="ECO:0000256" key="5">
    <source>
        <dbReference type="SAM" id="Phobius"/>
    </source>
</evidence>
<keyword evidence="3 7" id="KW-0418">Kinase</keyword>
<dbReference type="PANTHER" id="PTHR43289">
    <property type="entry name" value="MITOGEN-ACTIVATED PROTEIN KINASE KINASE KINASE 20-RELATED"/>
    <property type="match status" value="1"/>
</dbReference>
<dbReference type="InterPro" id="IPR000719">
    <property type="entry name" value="Prot_kinase_dom"/>
</dbReference>